<keyword evidence="2" id="KW-1185">Reference proteome</keyword>
<reference evidence="1 2" key="1">
    <citation type="submission" date="2014-07" db="EMBL/GenBank/DDBJ databases">
        <title>Genome of Chryseobacterium soli DSM 19298.</title>
        <authorList>
            <person name="Stropko S.J."/>
            <person name="Pipes S.E."/>
            <person name="Newman J."/>
        </authorList>
    </citation>
    <scope>NUCLEOTIDE SEQUENCE [LARGE SCALE GENOMIC DNA]</scope>
    <source>
        <strain evidence="1 2">DSM 19298</strain>
    </source>
</reference>
<evidence type="ECO:0008006" key="3">
    <source>
        <dbReference type="Google" id="ProtNLM"/>
    </source>
</evidence>
<dbReference type="EMBL" id="JPRH01000001">
    <property type="protein sequence ID" value="KFF14461.1"/>
    <property type="molecule type" value="Genomic_DNA"/>
</dbReference>
<dbReference type="Proteomes" id="UP000028705">
    <property type="component" value="Unassembled WGS sequence"/>
</dbReference>
<protein>
    <recommendedName>
        <fullName evidence="3">TonB C-terminal domain-containing protein</fullName>
    </recommendedName>
</protein>
<sequence>MSYAQLEVLAGHPRGQSFYVGGINALQKDMIQIVKNKELLPCARTDEKYHVKILINADATIKYVKDFDTVNINKNKCAFDYSRKIIPALKRWIPAREGDKYIGAIAEFEIDPFFLYYSKEDPKDNKSTGPMFKKGIKNFTYEMRKIAEKHAHKNEDKVSFITFCINEEGVMVDFNVEGDYSESEKKNIINDLYKIKDTWEPRIFNGIPVRSTIKQVLRQKFAPELEKDYIDFYKQNL</sequence>
<dbReference type="AlphaFoldDB" id="A0A086ACP7"/>
<organism evidence="1 2">
    <name type="scientific">Chryseobacterium soli</name>
    <dbReference type="NCBI Taxonomy" id="445961"/>
    <lineage>
        <taxon>Bacteria</taxon>
        <taxon>Pseudomonadati</taxon>
        <taxon>Bacteroidota</taxon>
        <taxon>Flavobacteriia</taxon>
        <taxon>Flavobacteriales</taxon>
        <taxon>Weeksellaceae</taxon>
        <taxon>Chryseobacterium group</taxon>
        <taxon>Chryseobacterium</taxon>
    </lineage>
</organism>
<dbReference type="STRING" id="445961.IW15_03250"/>
<comment type="caution">
    <text evidence="1">The sequence shown here is derived from an EMBL/GenBank/DDBJ whole genome shotgun (WGS) entry which is preliminary data.</text>
</comment>
<dbReference type="eggNOG" id="ENOG5033X9H">
    <property type="taxonomic scope" value="Bacteria"/>
</dbReference>
<accession>A0A086ACP7</accession>
<gene>
    <name evidence="1" type="ORF">IW15_03250</name>
</gene>
<proteinExistence type="predicted"/>
<name>A0A086ACP7_9FLAO</name>
<evidence type="ECO:0000313" key="2">
    <source>
        <dbReference type="Proteomes" id="UP000028705"/>
    </source>
</evidence>
<evidence type="ECO:0000313" key="1">
    <source>
        <dbReference type="EMBL" id="KFF14461.1"/>
    </source>
</evidence>